<gene>
    <name evidence="1" type="ORF">GCM10009663_69710</name>
</gene>
<comment type="caution">
    <text evidence="1">The sequence shown here is derived from an EMBL/GenBank/DDBJ whole genome shotgun (WGS) entry which is preliminary data.</text>
</comment>
<evidence type="ECO:0000313" key="2">
    <source>
        <dbReference type="Proteomes" id="UP001499987"/>
    </source>
</evidence>
<sequence length="134" mass="14145">MDDEDEILAEAVGALGGRLSRLVALRLPKNVHEITLTLPLPSARARARVSAVLGRQGRRVPPGRSAPAGRRSAIRVLTGGGAWNMNPVLVTAVLTAGEGEDTTVVLLRAAAKEGLIKQRAGERTAKRLAELLTD</sequence>
<accession>A0ABP4ES73</accession>
<name>A0ABP4ES73_9ACTN</name>
<evidence type="ECO:0000313" key="1">
    <source>
        <dbReference type="EMBL" id="GAA1119966.1"/>
    </source>
</evidence>
<dbReference type="EMBL" id="BAAALD010000116">
    <property type="protein sequence ID" value="GAA1119966.1"/>
    <property type="molecule type" value="Genomic_DNA"/>
</dbReference>
<dbReference type="RefSeq" id="WP_344627742.1">
    <property type="nucleotide sequence ID" value="NZ_BAAALD010000116.1"/>
</dbReference>
<organism evidence="1 2">
    <name type="scientific">Kitasatospora arboriphila</name>
    <dbReference type="NCBI Taxonomy" id="258052"/>
    <lineage>
        <taxon>Bacteria</taxon>
        <taxon>Bacillati</taxon>
        <taxon>Actinomycetota</taxon>
        <taxon>Actinomycetes</taxon>
        <taxon>Kitasatosporales</taxon>
        <taxon>Streptomycetaceae</taxon>
        <taxon>Kitasatospora</taxon>
    </lineage>
</organism>
<reference evidence="2" key="1">
    <citation type="journal article" date="2019" name="Int. J. Syst. Evol. Microbiol.">
        <title>The Global Catalogue of Microorganisms (GCM) 10K type strain sequencing project: providing services to taxonomists for standard genome sequencing and annotation.</title>
        <authorList>
            <consortium name="The Broad Institute Genomics Platform"/>
            <consortium name="The Broad Institute Genome Sequencing Center for Infectious Disease"/>
            <person name="Wu L."/>
            <person name="Ma J."/>
        </authorList>
    </citation>
    <scope>NUCLEOTIDE SEQUENCE [LARGE SCALE GENOMIC DNA]</scope>
    <source>
        <strain evidence="2">JCM 13002</strain>
    </source>
</reference>
<proteinExistence type="predicted"/>
<keyword evidence="2" id="KW-1185">Reference proteome</keyword>
<dbReference type="Proteomes" id="UP001499987">
    <property type="component" value="Unassembled WGS sequence"/>
</dbReference>
<protein>
    <submittedName>
        <fullName evidence="1">Uncharacterized protein</fullName>
    </submittedName>
</protein>